<accession>A0A9P5AH56</accession>
<protein>
    <submittedName>
        <fullName evidence="2">Uncharacterized protein</fullName>
    </submittedName>
</protein>
<evidence type="ECO:0000313" key="3">
    <source>
        <dbReference type="Proteomes" id="UP000730481"/>
    </source>
</evidence>
<feature type="region of interest" description="Disordered" evidence="1">
    <location>
        <begin position="39"/>
        <end position="70"/>
    </location>
</feature>
<sequence>MARRFLTFGSEIPIKKFALSSIEEKTNKHEVKDGIVWFGFSEPPPSSDEHSDNTDSGEDDFDLGALLSDYGDGDERPRRLRSFAVPMRGRLDWERCTSHCESNCDYKLSHHKRGTPKDEMRHVLAESSTSMARLEPVIKSCSFLIGSISPGNLDKVYKAAEENGNYEIFGL</sequence>
<evidence type="ECO:0000256" key="1">
    <source>
        <dbReference type="SAM" id="MobiDB-lite"/>
    </source>
</evidence>
<proteinExistence type="predicted"/>
<gene>
    <name evidence="2" type="ORF">FBEOM_7396</name>
</gene>
<dbReference type="AlphaFoldDB" id="A0A9P5AH56"/>
<organism evidence="2 3">
    <name type="scientific">Fusarium beomiforme</name>
    <dbReference type="NCBI Taxonomy" id="44412"/>
    <lineage>
        <taxon>Eukaryota</taxon>
        <taxon>Fungi</taxon>
        <taxon>Dikarya</taxon>
        <taxon>Ascomycota</taxon>
        <taxon>Pezizomycotina</taxon>
        <taxon>Sordariomycetes</taxon>
        <taxon>Hypocreomycetidae</taxon>
        <taxon>Hypocreales</taxon>
        <taxon>Nectriaceae</taxon>
        <taxon>Fusarium</taxon>
        <taxon>Fusarium burgessii species complex</taxon>
    </lineage>
</organism>
<comment type="caution">
    <text evidence="2">The sequence shown here is derived from an EMBL/GenBank/DDBJ whole genome shotgun (WGS) entry which is preliminary data.</text>
</comment>
<dbReference type="OrthoDB" id="5153231at2759"/>
<evidence type="ECO:0000313" key="2">
    <source>
        <dbReference type="EMBL" id="KAF4338690.1"/>
    </source>
</evidence>
<dbReference type="EMBL" id="PVQB02000336">
    <property type="protein sequence ID" value="KAF4338690.1"/>
    <property type="molecule type" value="Genomic_DNA"/>
</dbReference>
<keyword evidence="3" id="KW-1185">Reference proteome</keyword>
<reference evidence="2" key="2">
    <citation type="submission" date="2020-02" db="EMBL/GenBank/DDBJ databases">
        <title>Identification and distribution of gene clusters putatively required for synthesis of sphingolipid metabolism inhibitors in phylogenetically diverse species of the filamentous fungus Fusarium.</title>
        <authorList>
            <person name="Kim H.-S."/>
            <person name="Busman M."/>
            <person name="Brown D.W."/>
            <person name="Divon H."/>
            <person name="Uhlig S."/>
            <person name="Proctor R.H."/>
        </authorList>
    </citation>
    <scope>NUCLEOTIDE SEQUENCE</scope>
    <source>
        <strain evidence="2">NRRL 25174</strain>
    </source>
</reference>
<reference evidence="2" key="1">
    <citation type="journal article" date="2017" name="Mycologia">
        <title>Fusarium algeriense, sp. nov., a novel toxigenic crown rot pathogen of durum wheat from Algeria is nested in the Fusarium burgessii species complex.</title>
        <authorList>
            <person name="Laraba I."/>
            <person name="Keddad A."/>
            <person name="Boureghda H."/>
            <person name="Abdallah N."/>
            <person name="Vaughan M.M."/>
            <person name="Proctor R.H."/>
            <person name="Busman M."/>
            <person name="O'Donnell K."/>
        </authorList>
    </citation>
    <scope>NUCLEOTIDE SEQUENCE</scope>
    <source>
        <strain evidence="2">NRRL 25174</strain>
    </source>
</reference>
<dbReference type="Proteomes" id="UP000730481">
    <property type="component" value="Unassembled WGS sequence"/>
</dbReference>
<name>A0A9P5AH56_9HYPO</name>